<feature type="region of interest" description="Disordered" evidence="5">
    <location>
        <begin position="514"/>
        <end position="537"/>
    </location>
</feature>
<feature type="region of interest" description="Disordered" evidence="5">
    <location>
        <begin position="1"/>
        <end position="32"/>
    </location>
</feature>
<dbReference type="InterPro" id="IPR019786">
    <property type="entry name" value="Zinc_finger_PHD-type_CS"/>
</dbReference>
<dbReference type="SUPFAM" id="SSF57903">
    <property type="entry name" value="FYVE/PHD zinc finger"/>
    <property type="match status" value="1"/>
</dbReference>
<protein>
    <recommendedName>
        <fullName evidence="6">PHD-type domain-containing protein</fullName>
    </recommendedName>
</protein>
<evidence type="ECO:0000256" key="3">
    <source>
        <dbReference type="ARBA" id="ARBA00022833"/>
    </source>
</evidence>
<evidence type="ECO:0000256" key="5">
    <source>
        <dbReference type="SAM" id="MobiDB-lite"/>
    </source>
</evidence>
<evidence type="ECO:0000256" key="2">
    <source>
        <dbReference type="ARBA" id="ARBA00022771"/>
    </source>
</evidence>
<dbReference type="PANTHER" id="PTHR13793">
    <property type="entry name" value="PHD FINGER PROTEINS"/>
    <property type="match status" value="1"/>
</dbReference>
<organism evidence="7">
    <name type="scientific">Micromonas pusilla</name>
    <name type="common">Picoplanktonic green alga</name>
    <name type="synonym">Chromulina pusilla</name>
    <dbReference type="NCBI Taxonomy" id="38833"/>
    <lineage>
        <taxon>Eukaryota</taxon>
        <taxon>Viridiplantae</taxon>
        <taxon>Chlorophyta</taxon>
        <taxon>Mamiellophyceae</taxon>
        <taxon>Mamiellales</taxon>
        <taxon>Mamiellaceae</taxon>
        <taxon>Micromonas</taxon>
    </lineage>
</organism>
<proteinExistence type="predicted"/>
<dbReference type="CDD" id="cd15492">
    <property type="entry name" value="PHD_BRPF_JADE_like"/>
    <property type="match status" value="1"/>
</dbReference>
<dbReference type="AlphaFoldDB" id="A0A7S0CYF8"/>
<feature type="region of interest" description="Disordered" evidence="5">
    <location>
        <begin position="341"/>
        <end position="404"/>
    </location>
</feature>
<dbReference type="PROSITE" id="PS01359">
    <property type="entry name" value="ZF_PHD_1"/>
    <property type="match status" value="1"/>
</dbReference>
<dbReference type="Gene3D" id="3.30.40.10">
    <property type="entry name" value="Zinc/RING finger domain, C3HC4 (zinc finger)"/>
    <property type="match status" value="1"/>
</dbReference>
<evidence type="ECO:0000259" key="6">
    <source>
        <dbReference type="PROSITE" id="PS50016"/>
    </source>
</evidence>
<feature type="compositionally biased region" description="Basic and acidic residues" evidence="5">
    <location>
        <begin position="55"/>
        <end position="64"/>
    </location>
</feature>
<dbReference type="EMBL" id="HBEN01004641">
    <property type="protein sequence ID" value="CAD8435767.1"/>
    <property type="molecule type" value="Transcribed_RNA"/>
</dbReference>
<dbReference type="InterPro" id="IPR001965">
    <property type="entry name" value="Znf_PHD"/>
</dbReference>
<dbReference type="InterPro" id="IPR050701">
    <property type="entry name" value="Histone_Mod_Regulator"/>
</dbReference>
<sequence>MPTEPESAKPEEESSRRGGGGEKSSSLKPPKCAVCTSHKKGVCGTATAPLKCARRRENDKEKASSSDLPRLDAAAPKWDVAADGPPPAPAAEELKKLERFFKDAESGEAFAPDDEIVGELLQAHAALARASWIARSLAAKALLRARDAGYAAERAAREEKEKWVEETSRYEERWRGGKWREEYLRRRGLPSADDGGEALADAFGDHSRELVDPLVETGAMEDALCAVCGGGDSEAPNEIVFCERCELAVHQDCYGVAEVPEGDWLCWPCHVAEANENEQGLPPSRPPRWLREAGDGALYDPRPACVLCPVRRGALRAVTEPHQPEKSAPTEFAGMSAGEALIPTKDSSDCPSPGPGPGPDAGPAARYVREDGFRGARVRRERFGRGTGARGARERGEDPRRHGSRSVSGVGFFFFFFASRRMDSYAAITGWSTRTTLAPDMPGTRLFANLSDSSTPSRRRRTYHPSSRSSVSCVRWRAPADLIPSGTSVTPSSSSFVLPYSFSPVPSVTLYRCHGQDRHGLPPTSSMSPAASGPPAW</sequence>
<dbReference type="SMART" id="SM00249">
    <property type="entry name" value="PHD"/>
    <property type="match status" value="1"/>
</dbReference>
<name>A0A7S0CYF8_MICPS</name>
<feature type="compositionally biased region" description="Low complexity" evidence="5">
    <location>
        <begin position="522"/>
        <end position="537"/>
    </location>
</feature>
<reference evidence="7" key="1">
    <citation type="submission" date="2021-01" db="EMBL/GenBank/DDBJ databases">
        <authorList>
            <person name="Corre E."/>
            <person name="Pelletier E."/>
            <person name="Niang G."/>
            <person name="Scheremetjew M."/>
            <person name="Finn R."/>
            <person name="Kale V."/>
            <person name="Holt S."/>
            <person name="Cochrane G."/>
            <person name="Meng A."/>
            <person name="Brown T."/>
            <person name="Cohen L."/>
        </authorList>
    </citation>
    <scope>NUCLEOTIDE SEQUENCE</scope>
    <source>
        <strain evidence="7">CCAC1681</strain>
    </source>
</reference>
<dbReference type="InterPro" id="IPR013083">
    <property type="entry name" value="Znf_RING/FYVE/PHD"/>
</dbReference>
<evidence type="ECO:0000256" key="1">
    <source>
        <dbReference type="ARBA" id="ARBA00022723"/>
    </source>
</evidence>
<dbReference type="InterPro" id="IPR019787">
    <property type="entry name" value="Znf_PHD-finger"/>
</dbReference>
<evidence type="ECO:0000313" key="7">
    <source>
        <dbReference type="EMBL" id="CAD8435767.1"/>
    </source>
</evidence>
<feature type="compositionally biased region" description="Basic and acidic residues" evidence="5">
    <location>
        <begin position="391"/>
        <end position="401"/>
    </location>
</feature>
<dbReference type="PROSITE" id="PS50016">
    <property type="entry name" value="ZF_PHD_2"/>
    <property type="match status" value="1"/>
</dbReference>
<evidence type="ECO:0000256" key="4">
    <source>
        <dbReference type="PROSITE-ProRule" id="PRU00146"/>
    </source>
</evidence>
<dbReference type="GO" id="GO:0006357">
    <property type="term" value="P:regulation of transcription by RNA polymerase II"/>
    <property type="evidence" value="ECO:0007669"/>
    <property type="project" value="TreeGrafter"/>
</dbReference>
<keyword evidence="2 4" id="KW-0863">Zinc-finger</keyword>
<dbReference type="InterPro" id="IPR011011">
    <property type="entry name" value="Znf_FYVE_PHD"/>
</dbReference>
<feature type="region of interest" description="Disordered" evidence="5">
    <location>
        <begin position="50"/>
        <end position="90"/>
    </location>
</feature>
<dbReference type="Pfam" id="PF13831">
    <property type="entry name" value="PHD_2"/>
    <property type="match status" value="1"/>
</dbReference>
<dbReference type="PANTHER" id="PTHR13793:SF107">
    <property type="entry name" value="BROMODOMAIN-CONTAINING PROTEIN HOMOLOG"/>
    <property type="match status" value="1"/>
</dbReference>
<keyword evidence="3" id="KW-0862">Zinc</keyword>
<feature type="domain" description="PHD-type" evidence="6">
    <location>
        <begin position="222"/>
        <end position="272"/>
    </location>
</feature>
<keyword evidence="1" id="KW-0479">Metal-binding</keyword>
<dbReference type="GO" id="GO:0008270">
    <property type="term" value="F:zinc ion binding"/>
    <property type="evidence" value="ECO:0007669"/>
    <property type="project" value="UniProtKB-KW"/>
</dbReference>
<feature type="compositionally biased region" description="Basic and acidic residues" evidence="5">
    <location>
        <begin position="1"/>
        <end position="20"/>
    </location>
</feature>
<accession>A0A7S0CYF8</accession>
<gene>
    <name evidence="7" type="ORF">MSP1401_LOCUS3767</name>
</gene>